<dbReference type="AlphaFoldDB" id="A0A9W4XSD8"/>
<gene>
    <name evidence="1" type="ORF">PDIGIT_LOCUS12051</name>
</gene>
<evidence type="ECO:0000313" key="1">
    <source>
        <dbReference type="EMBL" id="CAI6338915.1"/>
    </source>
</evidence>
<comment type="caution">
    <text evidence="1">The sequence shown here is derived from an EMBL/GenBank/DDBJ whole genome shotgun (WGS) entry which is preliminary data.</text>
</comment>
<organism evidence="1 2">
    <name type="scientific">Periconia digitata</name>
    <dbReference type="NCBI Taxonomy" id="1303443"/>
    <lineage>
        <taxon>Eukaryota</taxon>
        <taxon>Fungi</taxon>
        <taxon>Dikarya</taxon>
        <taxon>Ascomycota</taxon>
        <taxon>Pezizomycotina</taxon>
        <taxon>Dothideomycetes</taxon>
        <taxon>Pleosporomycetidae</taxon>
        <taxon>Pleosporales</taxon>
        <taxon>Massarineae</taxon>
        <taxon>Periconiaceae</taxon>
        <taxon>Periconia</taxon>
    </lineage>
</organism>
<accession>A0A9W4XSD8</accession>
<proteinExistence type="predicted"/>
<dbReference type="EMBL" id="CAOQHR010000008">
    <property type="protein sequence ID" value="CAI6338915.1"/>
    <property type="molecule type" value="Genomic_DNA"/>
</dbReference>
<evidence type="ECO:0000313" key="2">
    <source>
        <dbReference type="Proteomes" id="UP001152607"/>
    </source>
</evidence>
<sequence length="157" mass="18209">MSTTDTQYPTLDYPGLLAKTKAIYTSYDTVHSLYATFYLIERNDVVNTMTLIELYGMQGRLNGLITSIEAELNNLFALIDDMEHTHSQVYYALLVRRGTNCDVETSRGKVAGWFNQWRGWWAELEGMINLQPMKDQVERHVEQQSWMINEGGWDEDD</sequence>
<reference evidence="1" key="1">
    <citation type="submission" date="2023-01" db="EMBL/GenBank/DDBJ databases">
        <authorList>
            <person name="Van Ghelder C."/>
            <person name="Rancurel C."/>
        </authorList>
    </citation>
    <scope>NUCLEOTIDE SEQUENCE</scope>
    <source>
        <strain evidence="1">CNCM I-4278</strain>
    </source>
</reference>
<name>A0A9W4XSD8_9PLEO</name>
<protein>
    <submittedName>
        <fullName evidence="1">Uncharacterized protein</fullName>
    </submittedName>
</protein>
<dbReference type="Proteomes" id="UP001152607">
    <property type="component" value="Unassembled WGS sequence"/>
</dbReference>
<keyword evidence="2" id="KW-1185">Reference proteome</keyword>